<proteinExistence type="predicted"/>
<reference evidence="1" key="1">
    <citation type="journal article" date="2020" name="Nature">
        <title>Giant virus diversity and host interactions through global metagenomics.</title>
        <authorList>
            <person name="Schulz F."/>
            <person name="Roux S."/>
            <person name="Paez-Espino D."/>
            <person name="Jungbluth S."/>
            <person name="Walsh D.A."/>
            <person name="Denef V.J."/>
            <person name="McMahon K.D."/>
            <person name="Konstantinidis K.T."/>
            <person name="Eloe-Fadrosh E.A."/>
            <person name="Kyrpides N.C."/>
            <person name="Woyke T."/>
        </authorList>
    </citation>
    <scope>NUCLEOTIDE SEQUENCE</scope>
    <source>
        <strain evidence="1">GVMAG-M-3300009180-1</strain>
    </source>
</reference>
<name>A0A6C0F0Q6_9ZZZZ</name>
<dbReference type="AlphaFoldDB" id="A0A6C0F0Q6"/>
<dbReference type="EMBL" id="MN739011">
    <property type="protein sequence ID" value="QHT34958.1"/>
    <property type="molecule type" value="Genomic_DNA"/>
</dbReference>
<evidence type="ECO:0000313" key="1">
    <source>
        <dbReference type="EMBL" id="QHT34958.1"/>
    </source>
</evidence>
<sequence length="59" mass="6975">MPSNDLFYEDDVSEVTQLNGNCFSVLSYYFGYTYIVEYIHAERRFIILGTDNPDYYPSQ</sequence>
<organism evidence="1">
    <name type="scientific">viral metagenome</name>
    <dbReference type="NCBI Taxonomy" id="1070528"/>
    <lineage>
        <taxon>unclassified sequences</taxon>
        <taxon>metagenomes</taxon>
        <taxon>organismal metagenomes</taxon>
    </lineage>
</organism>
<accession>A0A6C0F0Q6</accession>
<protein>
    <submittedName>
        <fullName evidence="1">Uncharacterized protein</fullName>
    </submittedName>
</protein>